<dbReference type="PANTHER" id="PTHR45952:SF8">
    <property type="entry name" value="STEM-SPECIFIC PROTEIN TSJT1"/>
    <property type="match status" value="1"/>
</dbReference>
<dbReference type="PANTHER" id="PTHR45952">
    <property type="entry name" value="ALUMINUM INDUCED PROTEIN WITH YGL AND LRDR MOTIFS"/>
    <property type="match status" value="1"/>
</dbReference>
<protein>
    <recommendedName>
        <fullName evidence="1">DUF3700 domain-containing protein</fullName>
    </recommendedName>
</protein>
<dbReference type="InterPro" id="IPR044828">
    <property type="entry name" value="TSJT1-like"/>
</dbReference>
<dbReference type="Proteomes" id="UP001206925">
    <property type="component" value="Unassembled WGS sequence"/>
</dbReference>
<sequence>MLAVFENKIANPPEELSLPFKGSGNLKIREQIAALVSSGRADLTRFAFSNGDFMALSHQDEHATCPRSSVVIDDIFCIFNGYLHNTCDLRRTYGLSRQATEAMVVVEAYKVLRDRAPYPADQVIKDLDGKFSFILFDSKATKLFLARHDRDGSAEIHWGVSADGCLVCSDDAEIVRKRCGDRYTPFPPGCLFKSEEGLISFDHPLNEVRGIVRVEEEGCSSAVIFQVDLYTQRYSIPRKGSDANWASVSVGEGD</sequence>
<evidence type="ECO:0000313" key="2">
    <source>
        <dbReference type="EMBL" id="KAI7739343.1"/>
    </source>
</evidence>
<organism evidence="2 3">
    <name type="scientific">Ambrosia artemisiifolia</name>
    <name type="common">Common ragweed</name>
    <dbReference type="NCBI Taxonomy" id="4212"/>
    <lineage>
        <taxon>Eukaryota</taxon>
        <taxon>Viridiplantae</taxon>
        <taxon>Streptophyta</taxon>
        <taxon>Embryophyta</taxon>
        <taxon>Tracheophyta</taxon>
        <taxon>Spermatophyta</taxon>
        <taxon>Magnoliopsida</taxon>
        <taxon>eudicotyledons</taxon>
        <taxon>Gunneridae</taxon>
        <taxon>Pentapetalae</taxon>
        <taxon>asterids</taxon>
        <taxon>campanulids</taxon>
        <taxon>Asterales</taxon>
        <taxon>Asteraceae</taxon>
        <taxon>Asteroideae</taxon>
        <taxon>Heliantheae alliance</taxon>
        <taxon>Heliantheae</taxon>
        <taxon>Ambrosia</taxon>
    </lineage>
</organism>
<name>A0AAD5CD89_AMBAR</name>
<dbReference type="InterPro" id="IPR024286">
    <property type="entry name" value="DUF3700"/>
</dbReference>
<proteinExistence type="predicted"/>
<dbReference type="SMART" id="SM01172">
    <property type="entry name" value="DUF3700"/>
    <property type="match status" value="1"/>
</dbReference>
<evidence type="ECO:0000259" key="1">
    <source>
        <dbReference type="SMART" id="SM01172"/>
    </source>
</evidence>
<dbReference type="Pfam" id="PF12481">
    <property type="entry name" value="DUF3700"/>
    <property type="match status" value="1"/>
</dbReference>
<dbReference type="AlphaFoldDB" id="A0AAD5CD89"/>
<dbReference type="InterPro" id="IPR029055">
    <property type="entry name" value="Ntn_hydrolases_N"/>
</dbReference>
<dbReference type="EMBL" id="JAMZMK010008631">
    <property type="protein sequence ID" value="KAI7739343.1"/>
    <property type="molecule type" value="Genomic_DNA"/>
</dbReference>
<feature type="domain" description="DUF3700" evidence="1">
    <location>
        <begin position="2"/>
        <end position="227"/>
    </location>
</feature>
<dbReference type="Gene3D" id="3.60.20.10">
    <property type="entry name" value="Glutamine Phosphoribosylpyrophosphate, subunit 1, domain 1"/>
    <property type="match status" value="1"/>
</dbReference>
<gene>
    <name evidence="2" type="ORF">M8C21_030428</name>
</gene>
<comment type="caution">
    <text evidence="2">The sequence shown here is derived from an EMBL/GenBank/DDBJ whole genome shotgun (WGS) entry which is preliminary data.</text>
</comment>
<reference evidence="2" key="1">
    <citation type="submission" date="2022-06" db="EMBL/GenBank/DDBJ databases">
        <title>Uncovering the hologenomic basis of an extraordinary plant invasion.</title>
        <authorList>
            <person name="Bieker V.C."/>
            <person name="Martin M.D."/>
            <person name="Gilbert T."/>
            <person name="Hodgins K."/>
            <person name="Battlay P."/>
            <person name="Petersen B."/>
            <person name="Wilson J."/>
        </authorList>
    </citation>
    <scope>NUCLEOTIDE SEQUENCE</scope>
    <source>
        <strain evidence="2">AA19_3_7</strain>
        <tissue evidence="2">Leaf</tissue>
    </source>
</reference>
<evidence type="ECO:0000313" key="3">
    <source>
        <dbReference type="Proteomes" id="UP001206925"/>
    </source>
</evidence>
<dbReference type="SUPFAM" id="SSF56235">
    <property type="entry name" value="N-terminal nucleophile aminohydrolases (Ntn hydrolases)"/>
    <property type="match status" value="1"/>
</dbReference>
<keyword evidence="3" id="KW-1185">Reference proteome</keyword>
<accession>A0AAD5CD89</accession>